<dbReference type="RefSeq" id="XP_044364028.1">
    <property type="nucleotide sequence ID" value="XM_044508093.1"/>
</dbReference>
<feature type="compositionally biased region" description="Polar residues" evidence="8">
    <location>
        <begin position="121"/>
        <end position="135"/>
    </location>
</feature>
<dbReference type="CDD" id="cd00010">
    <property type="entry name" value="AAI_LTSS"/>
    <property type="match status" value="1"/>
</dbReference>
<dbReference type="Gene3D" id="1.10.110.10">
    <property type="entry name" value="Plant lipid-transfer and hydrophobic proteins"/>
    <property type="match status" value="1"/>
</dbReference>
<gene>
    <name evidence="11" type="primary">LOC123086337</name>
</gene>
<dbReference type="OMA" id="MKMGMGL"/>
<dbReference type="PRINTS" id="PR00382">
    <property type="entry name" value="LIPIDTRNSFER"/>
</dbReference>
<keyword evidence="6" id="KW-0325">Glycoprotein</keyword>
<evidence type="ECO:0000256" key="6">
    <source>
        <dbReference type="ARBA" id="ARBA00023180"/>
    </source>
</evidence>
<keyword evidence="5" id="KW-1015">Disulfide bond</keyword>
<dbReference type="InterPro" id="IPR016140">
    <property type="entry name" value="Bifunc_inhib/LTP/seed_store"/>
</dbReference>
<evidence type="ECO:0000259" key="10">
    <source>
        <dbReference type="SMART" id="SM00499"/>
    </source>
</evidence>
<dbReference type="GO" id="GO:0098552">
    <property type="term" value="C:side of membrane"/>
    <property type="evidence" value="ECO:0007669"/>
    <property type="project" value="UniProtKB-KW"/>
</dbReference>
<dbReference type="GO" id="GO:0006869">
    <property type="term" value="P:lipid transport"/>
    <property type="evidence" value="ECO:0007669"/>
    <property type="project" value="InterPro"/>
</dbReference>
<dbReference type="FunFam" id="1.10.110.10:FF:000001">
    <property type="entry name" value="Bifunctional inhibitor/lipid-transfer protein/seed storage 2S albumin superfamily protein"/>
    <property type="match status" value="1"/>
</dbReference>
<dbReference type="Gramene" id="TraesCS1B02G063800.1">
    <property type="protein sequence ID" value="TraesCS1B02G063800.1"/>
    <property type="gene ID" value="TraesCS1B02G063800"/>
</dbReference>
<dbReference type="Gramene" id="TraesNOR1B03G00207180.1">
    <property type="protein sequence ID" value="TraesNOR1B03G00207180.1"/>
    <property type="gene ID" value="TraesNOR1B03G00207180"/>
</dbReference>
<dbReference type="PANTHER" id="PTHR33044">
    <property type="entry name" value="BIFUNCTIONAL INHIBITOR/LIPID-TRANSFER PROTEIN/SEED STORAGE 2S ALBUMIN SUPERFAMILY PROTEIN-RELATED"/>
    <property type="match status" value="1"/>
</dbReference>
<feature type="domain" description="Bifunctional inhibitor/plant lipid transfer protein/seed storage helical" evidence="10">
    <location>
        <begin position="27"/>
        <end position="105"/>
    </location>
</feature>
<dbReference type="InterPro" id="IPR036312">
    <property type="entry name" value="Bifun_inhib/LTP/seed_sf"/>
</dbReference>
<dbReference type="OrthoDB" id="911994at2759"/>
<dbReference type="GO" id="GO:0008289">
    <property type="term" value="F:lipid binding"/>
    <property type="evidence" value="ECO:0007669"/>
    <property type="project" value="InterPro"/>
</dbReference>
<evidence type="ECO:0000256" key="8">
    <source>
        <dbReference type="SAM" id="MobiDB-lite"/>
    </source>
</evidence>
<dbReference type="SMART" id="SM00499">
    <property type="entry name" value="AAI"/>
    <property type="match status" value="1"/>
</dbReference>
<dbReference type="EnsemblPlants" id="TraesCS1B02G063800.1">
    <property type="protein sequence ID" value="TraesCS1B02G063800.1"/>
    <property type="gene ID" value="TraesCS1B02G063800"/>
</dbReference>
<dbReference type="PaxDb" id="4565-Traes_1BS_3E74E05A1.1"/>
<protein>
    <recommendedName>
        <fullName evidence="10">Bifunctional inhibitor/plant lipid transfer protein/seed storage helical domain-containing protein</fullName>
    </recommendedName>
</protein>
<dbReference type="GO" id="GO:0005886">
    <property type="term" value="C:plasma membrane"/>
    <property type="evidence" value="ECO:0007669"/>
    <property type="project" value="UniProtKB-SubCell"/>
</dbReference>
<evidence type="ECO:0000256" key="3">
    <source>
        <dbReference type="ARBA" id="ARBA00022622"/>
    </source>
</evidence>
<reference evidence="11" key="1">
    <citation type="submission" date="2018-08" db="EMBL/GenBank/DDBJ databases">
        <authorList>
            <person name="Rossello M."/>
        </authorList>
    </citation>
    <scope>NUCLEOTIDE SEQUENCE [LARGE SCALE GENOMIC DNA]</scope>
    <source>
        <strain evidence="11">cv. Chinese Spring</strain>
    </source>
</reference>
<dbReference type="SUPFAM" id="SSF47699">
    <property type="entry name" value="Bifunctional inhibitor/lipid-transfer protein/seed storage 2S albumin"/>
    <property type="match status" value="1"/>
</dbReference>
<dbReference type="Gramene" id="TraesCS1B03G0155900.1">
    <property type="protein sequence ID" value="TraesCS1B03G0155900.1.CDS"/>
    <property type="gene ID" value="TraesCS1B03G0155900"/>
</dbReference>
<keyword evidence="7" id="KW-0449">Lipoprotein</keyword>
<comment type="similarity">
    <text evidence="2">Belongs to the plant LTP family.</text>
</comment>
<dbReference type="Gramene" id="TraesPARA_EIv1.0_0118880.1">
    <property type="protein sequence ID" value="TraesPARA_EIv1.0_0118880.1.CDS"/>
    <property type="gene ID" value="TraesPARA_EIv1.0_0118880"/>
</dbReference>
<dbReference type="Gramene" id="TraesLAC1B03G00207830.1">
    <property type="protein sequence ID" value="TraesLAC1B03G00207830.1"/>
    <property type="gene ID" value="TraesLAC1B03G00207830"/>
</dbReference>
<dbReference type="GeneID" id="123086337"/>
<dbReference type="Pfam" id="PF14368">
    <property type="entry name" value="LTP_2"/>
    <property type="match status" value="1"/>
</dbReference>
<dbReference type="InterPro" id="IPR000528">
    <property type="entry name" value="Plant_nsLTP"/>
</dbReference>
<feature type="region of interest" description="Disordered" evidence="8">
    <location>
        <begin position="102"/>
        <end position="139"/>
    </location>
</feature>
<dbReference type="PROSITE" id="PS51257">
    <property type="entry name" value="PROKAR_LIPOPROTEIN"/>
    <property type="match status" value="1"/>
</dbReference>
<feature type="compositionally biased region" description="Low complexity" evidence="8">
    <location>
        <begin position="106"/>
        <end position="120"/>
    </location>
</feature>
<organism evidence="11">
    <name type="scientific">Triticum aestivum</name>
    <name type="common">Wheat</name>
    <dbReference type="NCBI Taxonomy" id="4565"/>
    <lineage>
        <taxon>Eukaryota</taxon>
        <taxon>Viridiplantae</taxon>
        <taxon>Streptophyta</taxon>
        <taxon>Embryophyta</taxon>
        <taxon>Tracheophyta</taxon>
        <taxon>Spermatophyta</taxon>
        <taxon>Magnoliopsida</taxon>
        <taxon>Liliopsida</taxon>
        <taxon>Poales</taxon>
        <taxon>Poaceae</taxon>
        <taxon>BOP clade</taxon>
        <taxon>Pooideae</taxon>
        <taxon>Triticodae</taxon>
        <taxon>Triticeae</taxon>
        <taxon>Triticinae</taxon>
        <taxon>Triticum</taxon>
    </lineage>
</organism>
<dbReference type="Proteomes" id="UP000019116">
    <property type="component" value="Chromosome 1B"/>
</dbReference>
<feature type="signal peptide" evidence="9">
    <location>
        <begin position="1"/>
        <end position="21"/>
    </location>
</feature>
<keyword evidence="3" id="KW-0336">GPI-anchor</keyword>
<dbReference type="InterPro" id="IPR043325">
    <property type="entry name" value="LTSS"/>
</dbReference>
<name>A0A3B5YSX8_WHEAT</name>
<dbReference type="STRING" id="4565.A0A3B5YSX8"/>
<evidence type="ECO:0000256" key="5">
    <source>
        <dbReference type="ARBA" id="ARBA00023157"/>
    </source>
</evidence>
<evidence type="ECO:0000256" key="4">
    <source>
        <dbReference type="ARBA" id="ARBA00022729"/>
    </source>
</evidence>
<sequence length="184" mass="17712">MAARAVTMLVVAAVLAGGASAQSTSGCTQTLIGMSPCLNYITGNETAPSKSCCSQLATVVSSKPECLCVALNADPAALGLGAVNKTRALGLPDQCGVKTPPLSNCASAPTTSPSSGAPAGQTPTSSGAGSKSTPTADVGSGSASLRSSAGIVAGFIVAAVYAVSAMTDGSTGLFFFLSVGSDSI</sequence>
<keyword evidence="12" id="KW-1185">Reference proteome</keyword>
<feature type="chain" id="PRO_5043170001" description="Bifunctional inhibitor/plant lipid transfer protein/seed storage helical domain-containing protein" evidence="9">
    <location>
        <begin position="22"/>
        <end position="184"/>
    </location>
</feature>
<proteinExistence type="inferred from homology"/>
<keyword evidence="4 9" id="KW-0732">Signal</keyword>
<dbReference type="AlphaFoldDB" id="A0A3B5YSX8"/>
<evidence type="ECO:0000313" key="12">
    <source>
        <dbReference type="Proteomes" id="UP000019116"/>
    </source>
</evidence>
<keyword evidence="3" id="KW-0472">Membrane</keyword>
<evidence type="ECO:0000256" key="2">
    <source>
        <dbReference type="ARBA" id="ARBA00009748"/>
    </source>
</evidence>
<evidence type="ECO:0000256" key="9">
    <source>
        <dbReference type="SAM" id="SignalP"/>
    </source>
</evidence>
<reference evidence="11" key="2">
    <citation type="submission" date="2018-10" db="UniProtKB">
        <authorList>
            <consortium name="EnsemblPlants"/>
        </authorList>
    </citation>
    <scope>IDENTIFICATION</scope>
</reference>
<comment type="subcellular location">
    <subcellularLocation>
        <location evidence="1">Cell membrane</location>
        <topology evidence="1">Lipid-anchor</topology>
        <topology evidence="1">GPI-anchor</topology>
    </subcellularLocation>
</comment>
<evidence type="ECO:0000256" key="7">
    <source>
        <dbReference type="ARBA" id="ARBA00023288"/>
    </source>
</evidence>
<accession>A0A3B5YSX8</accession>
<evidence type="ECO:0000256" key="1">
    <source>
        <dbReference type="ARBA" id="ARBA00004609"/>
    </source>
</evidence>
<evidence type="ECO:0000313" key="11">
    <source>
        <dbReference type="EnsemblPlants" id="TraesCS1B02G063800.1"/>
    </source>
</evidence>